<accession>A0A151ZE43</accession>
<proteinExistence type="inferred from homology"/>
<keyword evidence="9" id="KW-1185">Reference proteome</keyword>
<evidence type="ECO:0000313" key="9">
    <source>
        <dbReference type="Proteomes" id="UP000076078"/>
    </source>
</evidence>
<reference evidence="8 9" key="1">
    <citation type="submission" date="2015-12" db="EMBL/GenBank/DDBJ databases">
        <title>Dictyostelia acquired genes for synthesis and detection of signals that induce cell-type specialization by lateral gene transfer from prokaryotes.</title>
        <authorList>
            <person name="Gloeckner G."/>
            <person name="Schaap P."/>
        </authorList>
    </citation>
    <scope>NUCLEOTIDE SEQUENCE [LARGE SCALE GENOMIC DNA]</scope>
    <source>
        <strain evidence="8 9">TK</strain>
    </source>
</reference>
<evidence type="ECO:0000256" key="2">
    <source>
        <dbReference type="ARBA" id="ARBA00006779"/>
    </source>
</evidence>
<organism evidence="8 9">
    <name type="scientific">Tieghemostelium lacteum</name>
    <name type="common">Slime mold</name>
    <name type="synonym">Dictyostelium lacteum</name>
    <dbReference type="NCBI Taxonomy" id="361077"/>
    <lineage>
        <taxon>Eukaryota</taxon>
        <taxon>Amoebozoa</taxon>
        <taxon>Evosea</taxon>
        <taxon>Eumycetozoa</taxon>
        <taxon>Dictyostelia</taxon>
        <taxon>Dictyosteliales</taxon>
        <taxon>Raperosteliaceae</taxon>
        <taxon>Tieghemostelium</taxon>
    </lineage>
</organism>
<dbReference type="AlphaFoldDB" id="A0A151ZE43"/>
<protein>
    <recommendedName>
        <fullName evidence="7">THH1/TOM1/TOM3 domain-containing protein</fullName>
    </recommendedName>
</protein>
<evidence type="ECO:0000256" key="5">
    <source>
        <dbReference type="ARBA" id="ARBA00023136"/>
    </source>
</evidence>
<sequence length="351" mass="40686">MSNNDTISLVNSTLSSSSSSSFCNTTADCSYRGYCVENICYCNQYVGGKFCDEPFHIYVWSGFQAYRIIFLVTFILLTLYTIYQTYKSFHFWHFKKIVYKLKCINHLIILLFCIFRIIYFSVDPWGTLGKFPYVFTKFLYGFPIYVLFTAYELLLLYWAGTYHNVKNIDNRGRLFYVDKTKPVFIISNSIWFSFEVLRVVLEVTHYDNQGALIYLSLSYNIFVAISCLAILTGFAIYGSLLYKRIKSLPADKEKKKRTLKRLCVTTVIVSVSIFIGLIPSIVFYFLNFYLIPKGALITSSVVNTLEFCLVVELLYIMKPKEAILKSISDEKKYQNGDTPNGADNRRMLFCI</sequence>
<name>A0A151ZE43_TIELA</name>
<comment type="caution">
    <text evidence="8">The sequence shown here is derived from an EMBL/GenBank/DDBJ whole genome shotgun (WGS) entry which is preliminary data.</text>
</comment>
<feature type="transmembrane region" description="Helical" evidence="6">
    <location>
        <begin position="142"/>
        <end position="162"/>
    </location>
</feature>
<evidence type="ECO:0000256" key="1">
    <source>
        <dbReference type="ARBA" id="ARBA00004127"/>
    </source>
</evidence>
<evidence type="ECO:0000259" key="7">
    <source>
        <dbReference type="Pfam" id="PF06454"/>
    </source>
</evidence>
<dbReference type="EMBL" id="LODT01000031">
    <property type="protein sequence ID" value="KYQ92189.1"/>
    <property type="molecule type" value="Genomic_DNA"/>
</dbReference>
<feature type="transmembrane region" description="Helical" evidence="6">
    <location>
        <begin position="65"/>
        <end position="83"/>
    </location>
</feature>
<feature type="transmembrane region" description="Helical" evidence="6">
    <location>
        <begin position="221"/>
        <end position="242"/>
    </location>
</feature>
<evidence type="ECO:0000313" key="8">
    <source>
        <dbReference type="EMBL" id="KYQ92189.1"/>
    </source>
</evidence>
<keyword evidence="5 6" id="KW-0472">Membrane</keyword>
<dbReference type="Proteomes" id="UP000076078">
    <property type="component" value="Unassembled WGS sequence"/>
</dbReference>
<dbReference type="STRING" id="361077.A0A151ZE43"/>
<dbReference type="InterPro" id="IPR009457">
    <property type="entry name" value="THH1/TOM1/TOM3_dom"/>
</dbReference>
<dbReference type="Pfam" id="PF06454">
    <property type="entry name" value="THH1_TOM1-3_dom"/>
    <property type="match status" value="1"/>
</dbReference>
<evidence type="ECO:0000256" key="6">
    <source>
        <dbReference type="SAM" id="Phobius"/>
    </source>
</evidence>
<keyword evidence="3 6" id="KW-0812">Transmembrane</keyword>
<feature type="transmembrane region" description="Helical" evidence="6">
    <location>
        <begin position="262"/>
        <end position="290"/>
    </location>
</feature>
<feature type="transmembrane region" description="Helical" evidence="6">
    <location>
        <begin position="104"/>
        <end position="122"/>
    </location>
</feature>
<dbReference type="OrthoDB" id="19798at2759"/>
<gene>
    <name evidence="8" type="ORF">DLAC_07035</name>
</gene>
<feature type="domain" description="THH1/TOM1/TOM3" evidence="7">
    <location>
        <begin position="102"/>
        <end position="303"/>
    </location>
</feature>
<dbReference type="InterPro" id="IPR040226">
    <property type="entry name" value="THH1/TOM1/TOM3"/>
</dbReference>
<keyword evidence="4 6" id="KW-1133">Transmembrane helix</keyword>
<evidence type="ECO:0000256" key="4">
    <source>
        <dbReference type="ARBA" id="ARBA00022989"/>
    </source>
</evidence>
<comment type="subcellular location">
    <subcellularLocation>
        <location evidence="1">Endomembrane system</location>
        <topology evidence="1">Multi-pass membrane protein</topology>
    </subcellularLocation>
</comment>
<dbReference type="InParanoid" id="A0A151ZE43"/>
<dbReference type="OMA" id="CVENICY"/>
<dbReference type="PANTHER" id="PTHR31142:SF33">
    <property type="entry name" value="EGF-LIKE DOMAIN-CONTAINING PROTEIN-RELATED"/>
    <property type="match status" value="1"/>
</dbReference>
<feature type="transmembrane region" description="Helical" evidence="6">
    <location>
        <begin position="183"/>
        <end position="201"/>
    </location>
</feature>
<evidence type="ECO:0000256" key="3">
    <source>
        <dbReference type="ARBA" id="ARBA00022692"/>
    </source>
</evidence>
<dbReference type="GO" id="GO:0012505">
    <property type="term" value="C:endomembrane system"/>
    <property type="evidence" value="ECO:0007669"/>
    <property type="project" value="UniProtKB-SubCell"/>
</dbReference>
<dbReference type="PANTHER" id="PTHR31142">
    <property type="entry name" value="TOBAMOVIRUS MULTIPLICATION PROTEIN 1-LIKE ISOFORM X1"/>
    <property type="match status" value="1"/>
</dbReference>
<feature type="transmembrane region" description="Helical" evidence="6">
    <location>
        <begin position="296"/>
        <end position="316"/>
    </location>
</feature>
<comment type="similarity">
    <text evidence="2">Belongs to the plant tobamovirus multiplication TOM1 protein family.</text>
</comment>